<dbReference type="PROSITE" id="PS51371">
    <property type="entry name" value="CBS"/>
    <property type="match status" value="2"/>
</dbReference>
<evidence type="ECO:0000256" key="1">
    <source>
        <dbReference type="ARBA" id="ARBA00023122"/>
    </source>
</evidence>
<reference evidence="5" key="1">
    <citation type="submission" date="2021-12" db="EMBL/GenBank/DDBJ databases">
        <authorList>
            <person name="Cha I.-T."/>
            <person name="Lee K.-E."/>
            <person name="Park S.-J."/>
        </authorList>
    </citation>
    <scope>NUCLEOTIDE SEQUENCE</scope>
    <source>
        <strain evidence="5">YSM-43</strain>
    </source>
</reference>
<dbReference type="Pfam" id="PF10335">
    <property type="entry name" value="DUF294_C"/>
    <property type="match status" value="1"/>
</dbReference>
<dbReference type="InterPro" id="IPR018490">
    <property type="entry name" value="cNMP-bd_dom_sf"/>
</dbReference>
<sequence length="639" mass="72705">MKNPIAERISDFLKRYHPFTSIKHSDLFEIAKNIHVLYLEKNDYLFKVNDQTHDTFYVVASGAIGLTITSDSDDILVDKCDEGDILGLRPFFAKDNYLMNAKAREESIVYSIPIAVFKPIAMQNTNVLNFLLQSFASNTRNPLDKNHKGKLLSENVIYSEGTNEIQYYQPIHYTKNPIITTSTDIVKHVAQMMSSRKIGSILVHENRLPIGIITDKDLRSKIATGLFTIDTPINKIMSSPVITVAENISIVEAQMMMLKYNIGHLCVTKDGTTLSEITGIISEHDIVVAQANNPGVLLKQTKRAQNTRDLKIVREKVSNLIQHSIDKNIPIKHICSIVGEINIAITKRAIEQAIEKIGTPPPSSFSWINIGSQGRKEQLLLSDQDNAIIFEDVSDERYDEVKKYFLVLGKIVTNKLNKIGYEYCKDDMMANNPLWCKSLTDWKNQFKSWILNPREKKAVISTVFFDYDFVYGDENLIHDITDTIFENIIDNQLFLAYLGADALKNPPPLGFFRQFLVESDGEHKDTFDIKSRALLQLIDAARIMILSHGIRNINNTASRFAKLAEIEPANASIYEACEEAFLELIKFRTEEGLLYNSDGNYLNLKDLSKLDKVKLKNSFQPITHVQELIKNKFKLTYFT</sequence>
<name>A0ABY4HNX0_9FLAO</name>
<dbReference type="InterPro" id="IPR014710">
    <property type="entry name" value="RmlC-like_jellyroll"/>
</dbReference>
<dbReference type="RefSeq" id="WP_045967355.1">
    <property type="nucleotide sequence ID" value="NZ_CP090145.1"/>
</dbReference>
<dbReference type="CDD" id="cd04587">
    <property type="entry name" value="CBS_pair_CAP-ED_NT_Pol-beta-like_DUF294_assoc"/>
    <property type="match status" value="1"/>
</dbReference>
<dbReference type="Pfam" id="PF03445">
    <property type="entry name" value="DUF294"/>
    <property type="match status" value="1"/>
</dbReference>
<evidence type="ECO:0000256" key="2">
    <source>
        <dbReference type="PROSITE-ProRule" id="PRU00703"/>
    </source>
</evidence>
<dbReference type="InterPro" id="IPR005105">
    <property type="entry name" value="GlnD_Uridyltrans_N"/>
</dbReference>
<organism evidence="5 6">
    <name type="scientific">Flavobacterium sediminilitoris</name>
    <dbReference type="NCBI Taxonomy" id="2024526"/>
    <lineage>
        <taxon>Bacteria</taxon>
        <taxon>Pseudomonadati</taxon>
        <taxon>Bacteroidota</taxon>
        <taxon>Flavobacteriia</taxon>
        <taxon>Flavobacteriales</taxon>
        <taxon>Flavobacteriaceae</taxon>
        <taxon>Flavobacterium</taxon>
    </lineage>
</organism>
<keyword evidence="1 2" id="KW-0129">CBS domain</keyword>
<dbReference type="InterPro" id="IPR051257">
    <property type="entry name" value="Diverse_CBS-Domain"/>
</dbReference>
<dbReference type="CDD" id="cd00038">
    <property type="entry name" value="CAP_ED"/>
    <property type="match status" value="1"/>
</dbReference>
<dbReference type="Pfam" id="PF00571">
    <property type="entry name" value="CBS"/>
    <property type="match status" value="2"/>
</dbReference>
<feature type="domain" description="CBS" evidence="4">
    <location>
        <begin position="237"/>
        <end position="297"/>
    </location>
</feature>
<dbReference type="InterPro" id="IPR000644">
    <property type="entry name" value="CBS_dom"/>
</dbReference>
<dbReference type="InterPro" id="IPR046342">
    <property type="entry name" value="CBS_dom_sf"/>
</dbReference>
<dbReference type="SMART" id="SM00100">
    <property type="entry name" value="cNMP"/>
    <property type="match status" value="1"/>
</dbReference>
<dbReference type="EMBL" id="CP090145">
    <property type="protein sequence ID" value="UOX33219.1"/>
    <property type="molecule type" value="Genomic_DNA"/>
</dbReference>
<dbReference type="PANTHER" id="PTHR43080:SF2">
    <property type="entry name" value="CBS DOMAIN-CONTAINING PROTEIN"/>
    <property type="match status" value="1"/>
</dbReference>
<dbReference type="Gene3D" id="3.10.580.10">
    <property type="entry name" value="CBS-domain"/>
    <property type="match status" value="1"/>
</dbReference>
<protein>
    <submittedName>
        <fullName evidence="5">DUF294 nucleotidyltransferase-like domain-containing protein</fullName>
    </submittedName>
</protein>
<dbReference type="Pfam" id="PF00027">
    <property type="entry name" value="cNMP_binding"/>
    <property type="match status" value="1"/>
</dbReference>
<feature type="domain" description="CBS" evidence="4">
    <location>
        <begin position="173"/>
        <end position="231"/>
    </location>
</feature>
<evidence type="ECO:0000259" key="3">
    <source>
        <dbReference type="PROSITE" id="PS50042"/>
    </source>
</evidence>
<evidence type="ECO:0000313" key="6">
    <source>
        <dbReference type="Proteomes" id="UP000830454"/>
    </source>
</evidence>
<evidence type="ECO:0000313" key="5">
    <source>
        <dbReference type="EMBL" id="UOX33219.1"/>
    </source>
</evidence>
<dbReference type="PANTHER" id="PTHR43080">
    <property type="entry name" value="CBS DOMAIN-CONTAINING PROTEIN CBSX3, MITOCHONDRIAL"/>
    <property type="match status" value="1"/>
</dbReference>
<feature type="domain" description="Cyclic nucleotide-binding" evidence="3">
    <location>
        <begin position="18"/>
        <end position="138"/>
    </location>
</feature>
<evidence type="ECO:0000259" key="4">
    <source>
        <dbReference type="PROSITE" id="PS51371"/>
    </source>
</evidence>
<dbReference type="CDD" id="cd05401">
    <property type="entry name" value="NT_GlnE_GlnD_like"/>
    <property type="match status" value="1"/>
</dbReference>
<dbReference type="SUPFAM" id="SSF54631">
    <property type="entry name" value="CBS-domain pair"/>
    <property type="match status" value="1"/>
</dbReference>
<dbReference type="InterPro" id="IPR000595">
    <property type="entry name" value="cNMP-bd_dom"/>
</dbReference>
<dbReference type="SUPFAM" id="SSF51206">
    <property type="entry name" value="cAMP-binding domain-like"/>
    <property type="match status" value="1"/>
</dbReference>
<dbReference type="Gene3D" id="2.60.120.10">
    <property type="entry name" value="Jelly Rolls"/>
    <property type="match status" value="1"/>
</dbReference>
<dbReference type="InterPro" id="IPR018821">
    <property type="entry name" value="DUF294_put_nucleoTrafse_sb-bd"/>
</dbReference>
<dbReference type="Proteomes" id="UP000830454">
    <property type="component" value="Chromosome"/>
</dbReference>
<accession>A0ABY4HNX0</accession>
<reference evidence="5" key="2">
    <citation type="submission" date="2022-04" db="EMBL/GenBank/DDBJ databases">
        <title>Complete Genome Sequence of Flavobacterium sediminilitoris YSM-43, Isolated from a Tidal Sediment.</title>
        <authorList>
            <person name="Lee P.A."/>
        </authorList>
    </citation>
    <scope>NUCLEOTIDE SEQUENCE</scope>
    <source>
        <strain evidence="5">YSM-43</strain>
    </source>
</reference>
<gene>
    <name evidence="5" type="ORF">LXD69_14375</name>
</gene>
<dbReference type="SMART" id="SM00116">
    <property type="entry name" value="CBS"/>
    <property type="match status" value="2"/>
</dbReference>
<keyword evidence="6" id="KW-1185">Reference proteome</keyword>
<proteinExistence type="predicted"/>
<dbReference type="PROSITE" id="PS50042">
    <property type="entry name" value="CNMP_BINDING_3"/>
    <property type="match status" value="1"/>
</dbReference>